<dbReference type="KEGG" id="spu:100890960"/>
<dbReference type="Proteomes" id="UP000007110">
    <property type="component" value="Unassembled WGS sequence"/>
</dbReference>
<evidence type="ECO:0000256" key="1">
    <source>
        <dbReference type="ARBA" id="ARBA00004370"/>
    </source>
</evidence>
<dbReference type="FunFam" id="1.20.1070.10:FF:000343">
    <property type="entry name" value="Uncharacterized protein"/>
    <property type="match status" value="1"/>
</dbReference>
<dbReference type="PANTHER" id="PTHR24372">
    <property type="entry name" value="GLYCOPROTEIN HORMONE RECEPTOR"/>
    <property type="match status" value="1"/>
</dbReference>
<dbReference type="PROSITE" id="PS00237">
    <property type="entry name" value="G_PROTEIN_RECEP_F1_1"/>
    <property type="match status" value="1"/>
</dbReference>
<reference evidence="11" key="1">
    <citation type="submission" date="2015-02" db="EMBL/GenBank/DDBJ databases">
        <title>Genome sequencing for Strongylocentrotus purpuratus.</title>
        <authorList>
            <person name="Murali S."/>
            <person name="Liu Y."/>
            <person name="Vee V."/>
            <person name="English A."/>
            <person name="Wang M."/>
            <person name="Skinner E."/>
            <person name="Han Y."/>
            <person name="Muzny D.M."/>
            <person name="Worley K.C."/>
            <person name="Gibbs R.A."/>
        </authorList>
    </citation>
    <scope>NUCLEOTIDE SEQUENCE</scope>
</reference>
<dbReference type="SUPFAM" id="SSF81321">
    <property type="entry name" value="Family A G protein-coupled receptor-like"/>
    <property type="match status" value="1"/>
</dbReference>
<comment type="subcellular location">
    <subcellularLocation>
        <location evidence="1">Membrane</location>
    </subcellularLocation>
</comment>
<dbReference type="GO" id="GO:0016020">
    <property type="term" value="C:membrane"/>
    <property type="evidence" value="ECO:0007669"/>
    <property type="project" value="UniProtKB-SubCell"/>
</dbReference>
<comment type="similarity">
    <text evidence="7">Belongs to the G-protein coupled receptor 1 family.</text>
</comment>
<evidence type="ECO:0000313" key="11">
    <source>
        <dbReference type="Proteomes" id="UP000007110"/>
    </source>
</evidence>
<dbReference type="GeneID" id="100890960"/>
<dbReference type="AlphaFoldDB" id="A0A7M7T0T2"/>
<evidence type="ECO:0000256" key="2">
    <source>
        <dbReference type="ARBA" id="ARBA00022614"/>
    </source>
</evidence>
<dbReference type="OMA" id="MINVHEI"/>
<dbReference type="InterPro" id="IPR000276">
    <property type="entry name" value="GPCR_Rhodpsn"/>
</dbReference>
<dbReference type="PROSITE" id="PS50262">
    <property type="entry name" value="G_PROTEIN_RECEP_F1_2"/>
    <property type="match status" value="1"/>
</dbReference>
<proteinExistence type="inferred from homology"/>
<keyword evidence="7" id="KW-0807">Transducer</keyword>
<keyword evidence="11" id="KW-1185">Reference proteome</keyword>
<accession>A0A7M7T0T2</accession>
<dbReference type="OrthoDB" id="10035376at2759"/>
<keyword evidence="7" id="KW-0675">Receptor</keyword>
<evidence type="ECO:0000256" key="4">
    <source>
        <dbReference type="ARBA" id="ARBA00022737"/>
    </source>
</evidence>
<sequence length="374" mass="41731">MSTSDNRLCCLLKDNVNVTCARTSPTGPLETCSRLFPNLALRIAGWFMGLLALGGNGVVLFVRLRDRKEHTSKVQNTMIGSLAMADILMGLYMIIITSADVYYGGEFYLSAPQWRDSHMCRFAGFLGFLSSEASVFTLTLITVDRFISIVFPFGKLKIQHKGSLILVGLAWSFTIVLSLGLVIVTSYIPDIYGLSDVCLGLPLHVDPQDTGMLVISRDLSNELQVIYENTNKSFRPPWLFSIIIFIGLNLVSFAFILVCYILIFIKASRSSAKVRNSQSNKQETKLAFRMALLVATDFACWMPIIIMGILSQTGAVTLDPSLYAWTVILIVPINSSINPFLYTFIMYIDDRKKKKKRKSKDNQANLPEVQTNAV</sequence>
<dbReference type="InterPro" id="IPR017452">
    <property type="entry name" value="GPCR_Rhodpsn_7TM"/>
</dbReference>
<keyword evidence="2" id="KW-0433">Leucine-rich repeat</keyword>
<feature type="transmembrane region" description="Helical" evidence="8">
    <location>
        <begin position="238"/>
        <end position="265"/>
    </location>
</feature>
<feature type="transmembrane region" description="Helical" evidence="8">
    <location>
        <begin position="82"/>
        <end position="102"/>
    </location>
</feature>
<dbReference type="GO" id="GO:0004930">
    <property type="term" value="F:G protein-coupled receptor activity"/>
    <property type="evidence" value="ECO:0007669"/>
    <property type="project" value="UniProtKB-KW"/>
</dbReference>
<feature type="transmembrane region" description="Helical" evidence="8">
    <location>
        <begin position="122"/>
        <end position="143"/>
    </location>
</feature>
<evidence type="ECO:0000313" key="10">
    <source>
        <dbReference type="EnsemblMetazoa" id="XP_030845536"/>
    </source>
</evidence>
<protein>
    <recommendedName>
        <fullName evidence="9">G-protein coupled receptors family 1 profile domain-containing protein</fullName>
    </recommendedName>
</protein>
<dbReference type="Pfam" id="PF00001">
    <property type="entry name" value="7tm_1"/>
    <property type="match status" value="2"/>
</dbReference>
<keyword evidence="6 8" id="KW-0472">Membrane</keyword>
<feature type="transmembrane region" description="Helical" evidence="8">
    <location>
        <begin position="164"/>
        <end position="188"/>
    </location>
</feature>
<dbReference type="Gene3D" id="1.20.1070.10">
    <property type="entry name" value="Rhodopsin 7-helix transmembrane proteins"/>
    <property type="match status" value="1"/>
</dbReference>
<keyword evidence="3 7" id="KW-0812">Transmembrane</keyword>
<dbReference type="PRINTS" id="PR00237">
    <property type="entry name" value="GPCRRHODOPSN"/>
</dbReference>
<dbReference type="InParanoid" id="A0A7M7T0T2"/>
<evidence type="ECO:0000256" key="8">
    <source>
        <dbReference type="SAM" id="Phobius"/>
    </source>
</evidence>
<reference evidence="10" key="2">
    <citation type="submission" date="2021-01" db="UniProtKB">
        <authorList>
            <consortium name="EnsemblMetazoa"/>
        </authorList>
    </citation>
    <scope>IDENTIFICATION</scope>
</reference>
<organism evidence="10 11">
    <name type="scientific">Strongylocentrotus purpuratus</name>
    <name type="common">Purple sea urchin</name>
    <dbReference type="NCBI Taxonomy" id="7668"/>
    <lineage>
        <taxon>Eukaryota</taxon>
        <taxon>Metazoa</taxon>
        <taxon>Echinodermata</taxon>
        <taxon>Eleutherozoa</taxon>
        <taxon>Echinozoa</taxon>
        <taxon>Echinoidea</taxon>
        <taxon>Euechinoidea</taxon>
        <taxon>Echinacea</taxon>
        <taxon>Camarodonta</taxon>
        <taxon>Echinidea</taxon>
        <taxon>Strongylocentrotidae</taxon>
        <taxon>Strongylocentrotus</taxon>
    </lineage>
</organism>
<evidence type="ECO:0000259" key="9">
    <source>
        <dbReference type="PROSITE" id="PS50262"/>
    </source>
</evidence>
<keyword evidence="5 8" id="KW-1133">Transmembrane helix</keyword>
<keyword evidence="4" id="KW-0677">Repeat</keyword>
<dbReference type="EnsemblMetazoa" id="XM_030989676">
    <property type="protein sequence ID" value="XP_030845536"/>
    <property type="gene ID" value="LOC100890960"/>
</dbReference>
<dbReference type="FunCoup" id="A0A7M7T0T2">
    <property type="interactions" value="641"/>
</dbReference>
<feature type="transmembrane region" description="Helical" evidence="8">
    <location>
        <begin position="286"/>
        <end position="310"/>
    </location>
</feature>
<feature type="transmembrane region" description="Helical" evidence="8">
    <location>
        <begin position="43"/>
        <end position="62"/>
    </location>
</feature>
<dbReference type="PANTHER" id="PTHR24372:SF77">
    <property type="entry name" value="G-PROTEIN COUPLED RECEPTORS FAMILY 1 PROFILE DOMAIN-CONTAINING PROTEIN"/>
    <property type="match status" value="1"/>
</dbReference>
<dbReference type="RefSeq" id="XP_030845536.1">
    <property type="nucleotide sequence ID" value="XM_030989676.1"/>
</dbReference>
<keyword evidence="7" id="KW-0297">G-protein coupled receptor</keyword>
<feature type="domain" description="G-protein coupled receptors family 1 profile" evidence="9">
    <location>
        <begin position="55"/>
        <end position="342"/>
    </location>
</feature>
<evidence type="ECO:0000256" key="3">
    <source>
        <dbReference type="ARBA" id="ARBA00022692"/>
    </source>
</evidence>
<name>A0A7M7T0T2_STRPU</name>
<evidence type="ECO:0000256" key="7">
    <source>
        <dbReference type="RuleBase" id="RU000688"/>
    </source>
</evidence>
<evidence type="ECO:0000256" key="6">
    <source>
        <dbReference type="ARBA" id="ARBA00023136"/>
    </source>
</evidence>
<feature type="transmembrane region" description="Helical" evidence="8">
    <location>
        <begin position="322"/>
        <end position="348"/>
    </location>
</feature>
<evidence type="ECO:0000256" key="5">
    <source>
        <dbReference type="ARBA" id="ARBA00022989"/>
    </source>
</evidence>